<dbReference type="EMBL" id="AMRL01000002">
    <property type="protein sequence ID" value="EKE78430.1"/>
    <property type="molecule type" value="Genomic_DNA"/>
</dbReference>
<proteinExistence type="predicted"/>
<gene>
    <name evidence="2" type="ORF">P24_02681</name>
</gene>
<feature type="compositionally biased region" description="Basic and acidic residues" evidence="1">
    <location>
        <begin position="58"/>
        <end position="74"/>
    </location>
</feature>
<feature type="compositionally biased region" description="Low complexity" evidence="1">
    <location>
        <begin position="37"/>
        <end position="57"/>
    </location>
</feature>
<organism evidence="2 3">
    <name type="scientific">Oceanibaculum indicum P24</name>
    <dbReference type="NCBI Taxonomy" id="1207063"/>
    <lineage>
        <taxon>Bacteria</taxon>
        <taxon>Pseudomonadati</taxon>
        <taxon>Pseudomonadota</taxon>
        <taxon>Alphaproteobacteria</taxon>
        <taxon>Rhodospirillales</taxon>
        <taxon>Oceanibaculaceae</taxon>
        <taxon>Oceanibaculum</taxon>
    </lineage>
</organism>
<dbReference type="STRING" id="1207063.P24_02681"/>
<protein>
    <submittedName>
        <fullName evidence="2">Uncharacterized protein</fullName>
    </submittedName>
</protein>
<evidence type="ECO:0000313" key="2">
    <source>
        <dbReference type="EMBL" id="EKE78430.1"/>
    </source>
</evidence>
<accession>K2KLU9</accession>
<evidence type="ECO:0000313" key="3">
    <source>
        <dbReference type="Proteomes" id="UP000006746"/>
    </source>
</evidence>
<reference evidence="2 3" key="1">
    <citation type="journal article" date="2012" name="J. Bacteriol.">
        <title>Genome Sequence of Oceanibaculum indicum Type Strain P24.</title>
        <authorList>
            <person name="Lai Q."/>
            <person name="Shao Z."/>
        </authorList>
    </citation>
    <scope>NUCLEOTIDE SEQUENCE [LARGE SCALE GENOMIC DNA]</scope>
    <source>
        <strain evidence="2 3">P24</strain>
    </source>
</reference>
<sequence length="74" mass="7725">MRQGGSYSRKKKDATPKRLGGTQDHKGGNMARAADGAPLRRATLPAPAEAPKAAAAIKAERAEPARAETNTAKE</sequence>
<feature type="region of interest" description="Disordered" evidence="1">
    <location>
        <begin position="1"/>
        <end position="74"/>
    </location>
</feature>
<comment type="caution">
    <text evidence="2">The sequence shown here is derived from an EMBL/GenBank/DDBJ whole genome shotgun (WGS) entry which is preliminary data.</text>
</comment>
<keyword evidence="3" id="KW-1185">Reference proteome</keyword>
<evidence type="ECO:0000256" key="1">
    <source>
        <dbReference type="SAM" id="MobiDB-lite"/>
    </source>
</evidence>
<dbReference type="RefSeq" id="WP_008943153.1">
    <property type="nucleotide sequence ID" value="NZ_AMRL01000002.1"/>
</dbReference>
<dbReference type="Proteomes" id="UP000006746">
    <property type="component" value="Unassembled WGS sequence"/>
</dbReference>
<dbReference type="AlphaFoldDB" id="K2KLU9"/>
<name>K2KLU9_9PROT</name>